<evidence type="ECO:0000256" key="1">
    <source>
        <dbReference type="SAM" id="MobiDB-lite"/>
    </source>
</evidence>
<gene>
    <name evidence="2" type="ORF">RND81_13G200900</name>
</gene>
<dbReference type="Proteomes" id="UP001443914">
    <property type="component" value="Unassembled WGS sequence"/>
</dbReference>
<evidence type="ECO:0000313" key="2">
    <source>
        <dbReference type="EMBL" id="KAK9670422.1"/>
    </source>
</evidence>
<accession>A0AAW1H5H5</accession>
<dbReference type="AlphaFoldDB" id="A0AAW1H5H5"/>
<keyword evidence="3" id="KW-1185">Reference proteome</keyword>
<dbReference type="EMBL" id="JBDFQZ010000013">
    <property type="protein sequence ID" value="KAK9670422.1"/>
    <property type="molecule type" value="Genomic_DNA"/>
</dbReference>
<feature type="region of interest" description="Disordered" evidence="1">
    <location>
        <begin position="1"/>
        <end position="21"/>
    </location>
</feature>
<protein>
    <submittedName>
        <fullName evidence="2">Uncharacterized protein</fullName>
    </submittedName>
</protein>
<evidence type="ECO:0000313" key="3">
    <source>
        <dbReference type="Proteomes" id="UP001443914"/>
    </source>
</evidence>
<name>A0AAW1H5H5_SAPOF</name>
<sequence>MEPPSSQTTDRSTMNYQDTTTQDQVVDRCCSCCYDCFQGFIDFLCCDSDSF</sequence>
<organism evidence="2 3">
    <name type="scientific">Saponaria officinalis</name>
    <name type="common">Common soapwort</name>
    <name type="synonym">Lychnis saponaria</name>
    <dbReference type="NCBI Taxonomy" id="3572"/>
    <lineage>
        <taxon>Eukaryota</taxon>
        <taxon>Viridiplantae</taxon>
        <taxon>Streptophyta</taxon>
        <taxon>Embryophyta</taxon>
        <taxon>Tracheophyta</taxon>
        <taxon>Spermatophyta</taxon>
        <taxon>Magnoliopsida</taxon>
        <taxon>eudicotyledons</taxon>
        <taxon>Gunneridae</taxon>
        <taxon>Pentapetalae</taxon>
        <taxon>Caryophyllales</taxon>
        <taxon>Caryophyllaceae</taxon>
        <taxon>Caryophylleae</taxon>
        <taxon>Saponaria</taxon>
    </lineage>
</organism>
<proteinExistence type="predicted"/>
<comment type="caution">
    <text evidence="2">The sequence shown here is derived from an EMBL/GenBank/DDBJ whole genome shotgun (WGS) entry which is preliminary data.</text>
</comment>
<reference evidence="2" key="1">
    <citation type="submission" date="2024-03" db="EMBL/GenBank/DDBJ databases">
        <title>WGS assembly of Saponaria officinalis var. Norfolk2.</title>
        <authorList>
            <person name="Jenkins J."/>
            <person name="Shu S."/>
            <person name="Grimwood J."/>
            <person name="Barry K."/>
            <person name="Goodstein D."/>
            <person name="Schmutz J."/>
            <person name="Leebens-Mack J."/>
            <person name="Osbourn A."/>
        </authorList>
    </citation>
    <scope>NUCLEOTIDE SEQUENCE [LARGE SCALE GENOMIC DNA]</scope>
    <source>
        <strain evidence="2">JIC</strain>
    </source>
</reference>